<sequence length="45" mass="4904">MGLMLTIAGVIVLFIACNADKYGYPLLSRIGAYCALILIFSSLFF</sequence>
<protein>
    <submittedName>
        <fullName evidence="1">Uncharacterized protein</fullName>
    </submittedName>
</protein>
<dbReference type="EMBL" id="CP180600">
    <property type="protein sequence ID" value="XOW93398.1"/>
    <property type="molecule type" value="Genomic_DNA"/>
</dbReference>
<proteinExistence type="predicted"/>
<dbReference type="Proteomes" id="UP001481170">
    <property type="component" value="Chromosome"/>
</dbReference>
<evidence type="ECO:0000313" key="2">
    <source>
        <dbReference type="Proteomes" id="UP001481170"/>
    </source>
</evidence>
<accession>A0ACD5GGF3</accession>
<name>A0ACD5GGF3_ECOLX</name>
<organism evidence="1 2">
    <name type="scientific">Escherichia coli</name>
    <dbReference type="NCBI Taxonomy" id="562"/>
    <lineage>
        <taxon>Bacteria</taxon>
        <taxon>Pseudomonadati</taxon>
        <taxon>Pseudomonadota</taxon>
        <taxon>Gammaproteobacteria</taxon>
        <taxon>Enterobacterales</taxon>
        <taxon>Enterobacteriaceae</taxon>
        <taxon>Escherichia</taxon>
    </lineage>
</organism>
<gene>
    <name evidence="1" type="ORF">ABTZ31_006130</name>
</gene>
<reference evidence="1" key="1">
    <citation type="submission" date="2025-01" db="EMBL/GenBank/DDBJ databases">
        <authorList>
            <person name="Sun R."/>
            <person name="Lian X."/>
        </authorList>
    </citation>
    <scope>NUCLEOTIDE SEQUENCE</scope>
    <source>
        <strain evidence="1">PS2Canimalfeces12</strain>
    </source>
</reference>
<evidence type="ECO:0000313" key="1">
    <source>
        <dbReference type="EMBL" id="XOW93398.1"/>
    </source>
</evidence>